<reference evidence="1" key="1">
    <citation type="submission" date="2023-06" db="EMBL/GenBank/DDBJ databases">
        <authorList>
            <person name="Kurt Z."/>
        </authorList>
    </citation>
    <scope>NUCLEOTIDE SEQUENCE</scope>
</reference>
<evidence type="ECO:0000313" key="2">
    <source>
        <dbReference type="EMBL" id="CAL5976878.1"/>
    </source>
</evidence>
<comment type="caution">
    <text evidence="1">The sequence shown here is derived from an EMBL/GenBank/DDBJ whole genome shotgun (WGS) entry which is preliminary data.</text>
</comment>
<dbReference type="Proteomes" id="UP001642409">
    <property type="component" value="Unassembled WGS sequence"/>
</dbReference>
<dbReference type="EMBL" id="CAXDID020000007">
    <property type="protein sequence ID" value="CAL5976878.1"/>
    <property type="molecule type" value="Genomic_DNA"/>
</dbReference>
<dbReference type="EMBL" id="CATOUU010000952">
    <property type="protein sequence ID" value="CAI9962307.1"/>
    <property type="molecule type" value="Genomic_DNA"/>
</dbReference>
<gene>
    <name evidence="2" type="ORF">HINF_LOCUS4036</name>
    <name evidence="1" type="ORF">HINF_LOCUS49952</name>
    <name evidence="3" type="ORF">HINF_LOCUS9810</name>
</gene>
<accession>A0AA86URR5</accession>
<organism evidence="1">
    <name type="scientific">Hexamita inflata</name>
    <dbReference type="NCBI Taxonomy" id="28002"/>
    <lineage>
        <taxon>Eukaryota</taxon>
        <taxon>Metamonada</taxon>
        <taxon>Diplomonadida</taxon>
        <taxon>Hexamitidae</taxon>
        <taxon>Hexamitinae</taxon>
        <taxon>Hexamita</taxon>
    </lineage>
</organism>
<dbReference type="EMBL" id="CAXDID020000021">
    <property type="protein sequence ID" value="CAL5987273.1"/>
    <property type="molecule type" value="Genomic_DNA"/>
</dbReference>
<evidence type="ECO:0000313" key="1">
    <source>
        <dbReference type="EMBL" id="CAI9962307.1"/>
    </source>
</evidence>
<keyword evidence="4" id="KW-1185">Reference proteome</keyword>
<dbReference type="AlphaFoldDB" id="A0AA86URR5"/>
<sequence length="213" mass="24915">MTTLQIINPSASVRRMVVMRLFAELAPTCIRKVDVEQEYTQIQFSSQSALQSAQNICSSIRLQYTDIQTQVIKNPILQKSPFKIHFEKLPVHYQDFDLRNLIQNLTNMDPVDNICEETYKLRKDTNNQYQSCILTAYSEQFASLCEKKLDGQKIVYLDDQYNEQLQKIRVFAEIQSRNGNQQYQFGFKKGPEKDAFETQKSVSEDFIKKLDMK</sequence>
<protein>
    <submittedName>
        <fullName evidence="2">Hypothetical_protein</fullName>
    </submittedName>
</protein>
<reference evidence="2 4" key="2">
    <citation type="submission" date="2024-07" db="EMBL/GenBank/DDBJ databases">
        <authorList>
            <person name="Akdeniz Z."/>
        </authorList>
    </citation>
    <scope>NUCLEOTIDE SEQUENCE [LARGE SCALE GENOMIC DNA]</scope>
</reference>
<evidence type="ECO:0000313" key="3">
    <source>
        <dbReference type="EMBL" id="CAL5987273.1"/>
    </source>
</evidence>
<proteinExistence type="predicted"/>
<name>A0AA86URR5_9EUKA</name>
<evidence type="ECO:0000313" key="4">
    <source>
        <dbReference type="Proteomes" id="UP001642409"/>
    </source>
</evidence>